<dbReference type="AlphaFoldDB" id="A0A4Y9VRN2"/>
<keyword evidence="6 8" id="KW-1133">Transmembrane helix</keyword>
<feature type="transmembrane region" description="Helical" evidence="8">
    <location>
        <begin position="6"/>
        <end position="25"/>
    </location>
</feature>
<evidence type="ECO:0000313" key="10">
    <source>
        <dbReference type="Proteomes" id="UP000297706"/>
    </source>
</evidence>
<feature type="transmembrane region" description="Helical" evidence="8">
    <location>
        <begin position="141"/>
        <end position="158"/>
    </location>
</feature>
<feature type="transmembrane region" description="Helical" evidence="8">
    <location>
        <begin position="116"/>
        <end position="135"/>
    </location>
</feature>
<feature type="transmembrane region" description="Helical" evidence="8">
    <location>
        <begin position="378"/>
        <end position="398"/>
    </location>
</feature>
<evidence type="ECO:0000256" key="1">
    <source>
        <dbReference type="ARBA" id="ARBA00004651"/>
    </source>
</evidence>
<evidence type="ECO:0008006" key="11">
    <source>
        <dbReference type="Google" id="ProtNLM"/>
    </source>
</evidence>
<evidence type="ECO:0000313" key="9">
    <source>
        <dbReference type="EMBL" id="TFW71418.1"/>
    </source>
</evidence>
<evidence type="ECO:0000256" key="6">
    <source>
        <dbReference type="ARBA" id="ARBA00022989"/>
    </source>
</evidence>
<dbReference type="EMBL" id="PQVH01000008">
    <property type="protein sequence ID" value="TFW71418.1"/>
    <property type="molecule type" value="Genomic_DNA"/>
</dbReference>
<dbReference type="InterPro" id="IPR050297">
    <property type="entry name" value="LipidA_mod_glycosyltrf_83"/>
</dbReference>
<keyword evidence="5 8" id="KW-0812">Transmembrane</keyword>
<evidence type="ECO:0000256" key="4">
    <source>
        <dbReference type="ARBA" id="ARBA00022679"/>
    </source>
</evidence>
<keyword evidence="2" id="KW-1003">Cell membrane</keyword>
<dbReference type="OrthoDB" id="8531263at2"/>
<keyword evidence="10" id="KW-1185">Reference proteome</keyword>
<evidence type="ECO:0000256" key="3">
    <source>
        <dbReference type="ARBA" id="ARBA00022676"/>
    </source>
</evidence>
<proteinExistence type="predicted"/>
<feature type="transmembrane region" description="Helical" evidence="8">
    <location>
        <begin position="188"/>
        <end position="207"/>
    </location>
</feature>
<comment type="caution">
    <text evidence="9">The sequence shown here is derived from an EMBL/GenBank/DDBJ whole genome shotgun (WGS) entry which is preliminary data.</text>
</comment>
<accession>A0A4Y9VRN2</accession>
<sequence length="536" mass="59414">MTSTVFQRLSLALFSLLTVFIVVTFKQYGISNDEQVQHVYGQLLLNFYSSGFVDHAAFTYKNLYLYGGLFDLIAAMLEKLLPLWVWDIRHLLSALFGLAGIVAVHKITNELAGARAAFIAAFLLTITGAWTGAMFTHTKDVSFAACMVWALYYTLLIAKQLPRIPLVLSLKLGVAVGLALGLRIGGAFAVIYLLLMVLVAGCLTAEGCKLKITFYWQSFIGLLPAGAMALGLMAIFWPWSVMGSDHILIAVKSFSHFSFDMNTIVNGQFVSIGEVPRTYLFQYLGIRLPEIFLLGLISLVIVLGLRLKQASFLKLNLLPEITVSIALLTPLVFVLLDRPALYNGVRHFTFVIPTLAIVAGVGLSKMFDVLVGYKKWRLGFVAVCTLLSVNTICTLYALHPYQYLYYNHFAGADFKHAQHNWEGDYWSSSLIDATKMLEQYVDAEAVSLPKKSDAVYSVAVCAEAFQGQAYLDKRFSITENWVTADFFISSTNMNCDKVLQGEVIGVVERLGAPLAVVKDRRRLIGDARIPRAAPRD</sequence>
<feature type="transmembrane region" description="Helical" evidence="8">
    <location>
        <begin position="63"/>
        <end position="82"/>
    </location>
</feature>
<organism evidence="9 10">
    <name type="scientific">Methylotenera oryzisoli</name>
    <dbReference type="NCBI Taxonomy" id="2080758"/>
    <lineage>
        <taxon>Bacteria</taxon>
        <taxon>Pseudomonadati</taxon>
        <taxon>Pseudomonadota</taxon>
        <taxon>Betaproteobacteria</taxon>
        <taxon>Nitrosomonadales</taxon>
        <taxon>Methylophilaceae</taxon>
        <taxon>Methylotenera</taxon>
    </lineage>
</organism>
<feature type="transmembrane region" description="Helical" evidence="8">
    <location>
        <begin position="88"/>
        <end position="104"/>
    </location>
</feature>
<protein>
    <recommendedName>
        <fullName evidence="11">Glycosyltransferase RgtA/B/C/D-like domain-containing protein</fullName>
    </recommendedName>
</protein>
<keyword evidence="7 8" id="KW-0472">Membrane</keyword>
<keyword evidence="4" id="KW-0808">Transferase</keyword>
<keyword evidence="3" id="KW-0328">Glycosyltransferase</keyword>
<comment type="subcellular location">
    <subcellularLocation>
        <location evidence="1">Cell membrane</location>
        <topology evidence="1">Multi-pass membrane protein</topology>
    </subcellularLocation>
</comment>
<evidence type="ECO:0000256" key="2">
    <source>
        <dbReference type="ARBA" id="ARBA00022475"/>
    </source>
</evidence>
<dbReference type="PANTHER" id="PTHR33908:SF11">
    <property type="entry name" value="MEMBRANE PROTEIN"/>
    <property type="match status" value="1"/>
</dbReference>
<dbReference type="GO" id="GO:0016763">
    <property type="term" value="F:pentosyltransferase activity"/>
    <property type="evidence" value="ECO:0007669"/>
    <property type="project" value="TreeGrafter"/>
</dbReference>
<reference evidence="9 10" key="1">
    <citation type="submission" date="2018-02" db="EMBL/GenBank/DDBJ databases">
        <title>A novel lanthanide dependent methylotroph, Methylotenera sp. La3113.</title>
        <authorList>
            <person name="Lv H."/>
            <person name="Tani A."/>
        </authorList>
    </citation>
    <scope>NUCLEOTIDE SEQUENCE [LARGE SCALE GENOMIC DNA]</scope>
    <source>
        <strain evidence="9 10">La3113</strain>
    </source>
</reference>
<feature type="transmembrane region" description="Helical" evidence="8">
    <location>
        <begin position="348"/>
        <end position="371"/>
    </location>
</feature>
<evidence type="ECO:0000256" key="7">
    <source>
        <dbReference type="ARBA" id="ARBA00023136"/>
    </source>
</evidence>
<dbReference type="RefSeq" id="WP_135276965.1">
    <property type="nucleotide sequence ID" value="NZ_PQVH01000008.1"/>
</dbReference>
<feature type="transmembrane region" description="Helical" evidence="8">
    <location>
        <begin position="317"/>
        <end position="336"/>
    </location>
</feature>
<dbReference type="Proteomes" id="UP000297706">
    <property type="component" value="Unassembled WGS sequence"/>
</dbReference>
<evidence type="ECO:0000256" key="5">
    <source>
        <dbReference type="ARBA" id="ARBA00022692"/>
    </source>
</evidence>
<evidence type="ECO:0000256" key="8">
    <source>
        <dbReference type="SAM" id="Phobius"/>
    </source>
</evidence>
<dbReference type="PANTHER" id="PTHR33908">
    <property type="entry name" value="MANNOSYLTRANSFERASE YKCB-RELATED"/>
    <property type="match status" value="1"/>
</dbReference>
<dbReference type="GO" id="GO:0009103">
    <property type="term" value="P:lipopolysaccharide biosynthetic process"/>
    <property type="evidence" value="ECO:0007669"/>
    <property type="project" value="UniProtKB-ARBA"/>
</dbReference>
<gene>
    <name evidence="9" type="ORF">C3Y98_04755</name>
</gene>
<dbReference type="GO" id="GO:0005886">
    <property type="term" value="C:plasma membrane"/>
    <property type="evidence" value="ECO:0007669"/>
    <property type="project" value="UniProtKB-SubCell"/>
</dbReference>
<feature type="transmembrane region" description="Helical" evidence="8">
    <location>
        <begin position="219"/>
        <end position="239"/>
    </location>
</feature>
<name>A0A4Y9VRN2_9PROT</name>
<feature type="transmembrane region" description="Helical" evidence="8">
    <location>
        <begin position="286"/>
        <end position="305"/>
    </location>
</feature>